<keyword evidence="3" id="KW-1185">Reference proteome</keyword>
<gene>
    <name evidence="2" type="ORF">FSCOSCO3_A007647</name>
</gene>
<evidence type="ECO:0000256" key="1">
    <source>
        <dbReference type="SAM" id="MobiDB-lite"/>
    </source>
</evidence>
<comment type="caution">
    <text evidence="2">The sequence shown here is derived from an EMBL/GenBank/DDBJ whole genome shotgun (WGS) entry which is preliminary data.</text>
</comment>
<feature type="compositionally biased region" description="Low complexity" evidence="1">
    <location>
        <begin position="10"/>
        <end position="25"/>
    </location>
</feature>
<sequence>MLKSKQTVASSSSSSSSSSSRLQLLPLPPNKPLSHTVALCSSVHPSLNSQCAPEDACVAVCACGMKAEMLLIVSANVIVHCKKPFTGTVHPTSINNPNPVQVSTVLYANSDCKCKYLRDYSPNPHIRTLQFMKPLSFLGTGNIRCENTD</sequence>
<evidence type="ECO:0000313" key="2">
    <source>
        <dbReference type="EMBL" id="CAK6957208.1"/>
    </source>
</evidence>
<reference evidence="2 3" key="1">
    <citation type="submission" date="2024-01" db="EMBL/GenBank/DDBJ databases">
        <authorList>
            <person name="Alioto T."/>
            <person name="Alioto T."/>
            <person name="Gomez Garrido J."/>
        </authorList>
    </citation>
    <scope>NUCLEOTIDE SEQUENCE [LARGE SCALE GENOMIC DNA]</scope>
</reference>
<proteinExistence type="predicted"/>
<feature type="region of interest" description="Disordered" evidence="1">
    <location>
        <begin position="1"/>
        <end position="25"/>
    </location>
</feature>
<evidence type="ECO:0000313" key="3">
    <source>
        <dbReference type="Proteomes" id="UP001314229"/>
    </source>
</evidence>
<accession>A0AAV1NDU2</accession>
<dbReference type="Proteomes" id="UP001314229">
    <property type="component" value="Unassembled WGS sequence"/>
</dbReference>
<dbReference type="EMBL" id="CAWUFR010000028">
    <property type="protein sequence ID" value="CAK6957208.1"/>
    <property type="molecule type" value="Genomic_DNA"/>
</dbReference>
<organism evidence="2 3">
    <name type="scientific">Scomber scombrus</name>
    <name type="common">Atlantic mackerel</name>
    <name type="synonym">Scomber vernalis</name>
    <dbReference type="NCBI Taxonomy" id="13677"/>
    <lineage>
        <taxon>Eukaryota</taxon>
        <taxon>Metazoa</taxon>
        <taxon>Chordata</taxon>
        <taxon>Craniata</taxon>
        <taxon>Vertebrata</taxon>
        <taxon>Euteleostomi</taxon>
        <taxon>Actinopterygii</taxon>
        <taxon>Neopterygii</taxon>
        <taxon>Teleostei</taxon>
        <taxon>Neoteleostei</taxon>
        <taxon>Acanthomorphata</taxon>
        <taxon>Pelagiaria</taxon>
        <taxon>Scombriformes</taxon>
        <taxon>Scombridae</taxon>
        <taxon>Scomber</taxon>
    </lineage>
</organism>
<name>A0AAV1NDU2_SCOSC</name>
<dbReference type="AlphaFoldDB" id="A0AAV1NDU2"/>
<protein>
    <submittedName>
        <fullName evidence="2">Uncharacterized protein</fullName>
    </submittedName>
</protein>